<dbReference type="SUPFAM" id="SSF46785">
    <property type="entry name" value="Winged helix' DNA-binding domain"/>
    <property type="match status" value="1"/>
</dbReference>
<evidence type="ECO:0000259" key="1">
    <source>
        <dbReference type="PROSITE" id="PS50995"/>
    </source>
</evidence>
<organism evidence="2 3">
    <name type="scientific">Streptomyces rubrogriseus</name>
    <dbReference type="NCBI Taxonomy" id="194673"/>
    <lineage>
        <taxon>Bacteria</taxon>
        <taxon>Bacillati</taxon>
        <taxon>Actinomycetota</taxon>
        <taxon>Actinomycetes</taxon>
        <taxon>Kitasatosporales</taxon>
        <taxon>Streptomycetaceae</taxon>
        <taxon>Streptomyces</taxon>
        <taxon>Streptomyces violaceoruber group</taxon>
    </lineage>
</organism>
<protein>
    <submittedName>
        <fullName evidence="2">MarR family transcriptional regulator</fullName>
    </submittedName>
</protein>
<comment type="caution">
    <text evidence="2">The sequence shown here is derived from an EMBL/GenBank/DDBJ whole genome shotgun (WGS) entry which is preliminary data.</text>
</comment>
<accession>A0A6G3T803</accession>
<dbReference type="InterPro" id="IPR036388">
    <property type="entry name" value="WH-like_DNA-bd_sf"/>
</dbReference>
<dbReference type="EMBL" id="JAAGMQ010000142">
    <property type="protein sequence ID" value="NEC32565.1"/>
    <property type="molecule type" value="Genomic_DNA"/>
</dbReference>
<evidence type="ECO:0000313" key="2">
    <source>
        <dbReference type="EMBL" id="NEC32565.1"/>
    </source>
</evidence>
<dbReference type="InterPro" id="IPR036390">
    <property type="entry name" value="WH_DNA-bd_sf"/>
</dbReference>
<dbReference type="Proteomes" id="UP000475666">
    <property type="component" value="Unassembled WGS sequence"/>
</dbReference>
<dbReference type="GeneID" id="96653517"/>
<gene>
    <name evidence="2" type="ORF">G3I66_05135</name>
</gene>
<dbReference type="PANTHER" id="PTHR33164">
    <property type="entry name" value="TRANSCRIPTIONAL REGULATOR, MARR FAMILY"/>
    <property type="match status" value="1"/>
</dbReference>
<dbReference type="InterPro" id="IPR000835">
    <property type="entry name" value="HTH_MarR-typ"/>
</dbReference>
<dbReference type="RefSeq" id="WP_159107542.1">
    <property type="nucleotide sequence ID" value="NZ_BEWD01000006.1"/>
</dbReference>
<dbReference type="GO" id="GO:0003700">
    <property type="term" value="F:DNA-binding transcription factor activity"/>
    <property type="evidence" value="ECO:0007669"/>
    <property type="project" value="InterPro"/>
</dbReference>
<dbReference type="GO" id="GO:0006950">
    <property type="term" value="P:response to stress"/>
    <property type="evidence" value="ECO:0007669"/>
    <property type="project" value="TreeGrafter"/>
</dbReference>
<reference evidence="2 3" key="1">
    <citation type="submission" date="2020-01" db="EMBL/GenBank/DDBJ databases">
        <title>Insect and environment-associated Actinomycetes.</title>
        <authorList>
            <person name="Currrie C."/>
            <person name="Chevrette M."/>
            <person name="Carlson C."/>
            <person name="Stubbendieck R."/>
            <person name="Wendt-Pienkowski E."/>
        </authorList>
    </citation>
    <scope>NUCLEOTIDE SEQUENCE [LARGE SCALE GENOMIC DNA]</scope>
    <source>
        <strain evidence="2 3">SID7739</strain>
    </source>
</reference>
<name>A0A6G3T803_9ACTN</name>
<evidence type="ECO:0000313" key="3">
    <source>
        <dbReference type="Proteomes" id="UP000475666"/>
    </source>
</evidence>
<dbReference type="Gene3D" id="1.10.10.10">
    <property type="entry name" value="Winged helix-like DNA-binding domain superfamily/Winged helix DNA-binding domain"/>
    <property type="match status" value="1"/>
</dbReference>
<dbReference type="AlphaFoldDB" id="A0A6G3T803"/>
<feature type="domain" description="HTH marR-type" evidence="1">
    <location>
        <begin position="9"/>
        <end position="140"/>
    </location>
</feature>
<dbReference type="Pfam" id="PF12802">
    <property type="entry name" value="MarR_2"/>
    <property type="match status" value="1"/>
</dbReference>
<dbReference type="SMART" id="SM00347">
    <property type="entry name" value="HTH_MARR"/>
    <property type="match status" value="1"/>
</dbReference>
<dbReference type="InterPro" id="IPR039422">
    <property type="entry name" value="MarR/SlyA-like"/>
</dbReference>
<dbReference type="PRINTS" id="PR00598">
    <property type="entry name" value="HTHMARR"/>
</dbReference>
<dbReference type="PROSITE" id="PS50995">
    <property type="entry name" value="HTH_MARR_2"/>
    <property type="match status" value="1"/>
</dbReference>
<dbReference type="PANTHER" id="PTHR33164:SF57">
    <property type="entry name" value="MARR-FAMILY TRANSCRIPTIONAL REGULATOR"/>
    <property type="match status" value="1"/>
</dbReference>
<sequence length="142" mass="15454">MDRSRKADDLALALELTRAASGLRRRLDVQGLSFREFAVLHHLAHSPERRLRRLDLVELLGITPSGVARLLAPLEKQGYVDRCPDPRDARRALVTLTGAGAALAEEATAVATDKASALLGRALGPVDREAFAALLHRFTEVL</sequence>
<proteinExistence type="predicted"/>